<name>A0A192CDY8_ECO25</name>
<dbReference type="AlphaFoldDB" id="A0A192CDY8"/>
<reference evidence="1 2" key="1">
    <citation type="submission" date="2016-03" db="EMBL/GenBank/DDBJ databases">
        <title>Genome Sequence and Comparative Pathogenic Determinants of Uropathogenic Escherichia coli O25b:H4, a Clinical Isolate from Saudi Arabia.</title>
        <authorList>
            <person name="Alyamani E.A.J."/>
            <person name="Khiyami M.A."/>
            <person name="Booq R.Y."/>
            <person name="Bahwerth F.S."/>
            <person name="Vaisvil B."/>
            <person name="Schmitt D.P."/>
            <person name="Kapatral V."/>
        </authorList>
    </citation>
    <scope>NUCLEOTIDE SEQUENCE [LARGE SCALE GENOMIC DNA]</scope>
    <source>
        <strain evidence="1 2">O25b:H4</strain>
    </source>
</reference>
<evidence type="ECO:0000313" key="1">
    <source>
        <dbReference type="EMBL" id="ANK04125.1"/>
    </source>
</evidence>
<dbReference type="Proteomes" id="UP000183316">
    <property type="component" value="Chromosome"/>
</dbReference>
<evidence type="ECO:0000313" key="2">
    <source>
        <dbReference type="Proteomes" id="UP000183316"/>
    </source>
</evidence>
<sequence length="52" mass="6237">MLLRNKFSDFSLQKYLKLEGKLKQFTVRKTSYLMSGTGSCMCQQERVNREWQ</sequence>
<accession>A0A192CDY8</accession>
<dbReference type="PATRIC" id="fig|941280.3.peg.2842"/>
<proteinExistence type="predicted"/>
<dbReference type="EMBL" id="CP015085">
    <property type="protein sequence ID" value="ANK04125.1"/>
    <property type="molecule type" value="Genomic_DNA"/>
</dbReference>
<organism evidence="1 2">
    <name type="scientific">Escherichia coli O25b:H4</name>
    <dbReference type="NCBI Taxonomy" id="941280"/>
    <lineage>
        <taxon>Bacteria</taxon>
        <taxon>Pseudomonadati</taxon>
        <taxon>Pseudomonadota</taxon>
        <taxon>Gammaproteobacteria</taxon>
        <taxon>Enterobacterales</taxon>
        <taxon>Enterobacteriaceae</taxon>
        <taxon>Escherichia</taxon>
    </lineage>
</organism>
<gene>
    <name evidence="1" type="ORF">WLH_02864</name>
</gene>
<protein>
    <submittedName>
        <fullName evidence="1">Uncharacterized protein</fullName>
    </submittedName>
</protein>